<organism evidence="2">
    <name type="scientific">viral metagenome</name>
    <dbReference type="NCBI Taxonomy" id="1070528"/>
    <lineage>
        <taxon>unclassified sequences</taxon>
        <taxon>metagenomes</taxon>
        <taxon>organismal metagenomes</taxon>
    </lineage>
</organism>
<evidence type="ECO:0000313" key="2">
    <source>
        <dbReference type="EMBL" id="QHT19078.1"/>
    </source>
</evidence>
<dbReference type="EMBL" id="MN739662">
    <property type="protein sequence ID" value="QHT19078.1"/>
    <property type="molecule type" value="Genomic_DNA"/>
</dbReference>
<reference evidence="2" key="1">
    <citation type="journal article" date="2020" name="Nature">
        <title>Giant virus diversity and host interactions through global metagenomics.</title>
        <authorList>
            <person name="Schulz F."/>
            <person name="Roux S."/>
            <person name="Paez-Espino D."/>
            <person name="Jungbluth S."/>
            <person name="Walsh D.A."/>
            <person name="Denef V.J."/>
            <person name="McMahon K.D."/>
            <person name="Konstantinidis K.T."/>
            <person name="Eloe-Fadrosh E.A."/>
            <person name="Kyrpides N.C."/>
            <person name="Woyke T."/>
        </authorList>
    </citation>
    <scope>NUCLEOTIDE SEQUENCE</scope>
    <source>
        <strain evidence="2">GVMAG-M-3300023174-49</strain>
    </source>
</reference>
<evidence type="ECO:0000256" key="1">
    <source>
        <dbReference type="SAM" id="Coils"/>
    </source>
</evidence>
<feature type="coiled-coil region" evidence="1">
    <location>
        <begin position="340"/>
        <end position="395"/>
    </location>
</feature>
<name>A0A6C0DQ84_9ZZZZ</name>
<dbReference type="AlphaFoldDB" id="A0A6C0DQ84"/>
<evidence type="ECO:0008006" key="3">
    <source>
        <dbReference type="Google" id="ProtNLM"/>
    </source>
</evidence>
<keyword evidence="1" id="KW-0175">Coiled coil</keyword>
<proteinExistence type="predicted"/>
<accession>A0A6C0DQ84</accession>
<sequence>MSELNIVDLIEKNPIAKLSNSYNNKFLKKIQETFTGFEQQLFVSSFYCYLNYDKNIDFVVDLDDVWKWLGFASKFTAIRMLEKNFQLDTDYKNLASQLGEASLGDTPPVSDSEETASQFGEAVLEKKKINGGQNKQIIMLTIKCFKSLCLKAQTKKASEIHEYYMKMEETLHQIIEEETDELRLQLEQKDNIITQIKESSEHEKNKLKKEKQRAVEQATIDQFPLNTECIYFGTIDNTNEQTEQLIKFGHTNDLATRVTDHRKNYNNFILTAAFRVQNKVEIENLIKTYPKIKRQIRSITVNNKVKTEIIAYDNASFTIEKLTKHIKDIIHSKTYSIDNFNKIMKRNDELEAENRELKELLDQKKATITKQAIEINEMKETIDKQKATIEVAIVEQQSVYQNATLPEDELTQKFGEFINAACIVRNDVEESSTNMEGQFRIWSKTKPKKETFHALKNYLDTRFKPSRISSQNQLVHGYVGVKLKEIEYKKKFENNDTETFIFHICTFSPSGKILNSTLLDEYQVWKKSISKECSDNDMKEIKDYLNSCEHTVKSTVWVDGISNEGYYGISLKKNLDKNKNKITASTGKQVEKRTLKNNDLIGTWDTIAKAAESENVSAAKMSRSIKNKVVFDNDYYYCTKA</sequence>
<protein>
    <recommendedName>
        <fullName evidence="3">MSV199 domain-containing protein</fullName>
    </recommendedName>
</protein>